<feature type="region of interest" description="Disordered" evidence="1">
    <location>
        <begin position="33"/>
        <end position="84"/>
    </location>
</feature>
<keyword evidence="2" id="KW-0812">Transmembrane</keyword>
<accession>A0ABS7X0Z9</accession>
<feature type="transmembrane region" description="Helical" evidence="2">
    <location>
        <begin position="99"/>
        <end position="122"/>
    </location>
</feature>
<keyword evidence="4" id="KW-1185">Reference proteome</keyword>
<feature type="transmembrane region" description="Helical" evidence="2">
    <location>
        <begin position="142"/>
        <end position="162"/>
    </location>
</feature>
<sequence length="168" mass="17346">MPALIFFTSLLALSGILAVSLVRLARRRIAARNTPPAGARKRRRSGSSPKASGARRQRSSTGSGNRSTGRAGGKSASSGSRRGWRLPAMPTLRVPFPRGMAACLPLGLLLGLIAGAGQLSLYGLRQAQGALNDPRLSSLDNALAAISLGALALIVLGVLGRLSARRAT</sequence>
<reference evidence="3 4" key="1">
    <citation type="submission" date="2021-05" db="EMBL/GenBank/DDBJ databases">
        <title>Petroleum and Energy Research Collection (APPE): ex situ preservation of microbial diversity associated with the oil industry and exploitation of its biotechnological potential.</title>
        <authorList>
            <person name="Paixao C.T.M."/>
            <person name="Gomes M.B."/>
            <person name="Oliveira V.M."/>
        </authorList>
    </citation>
    <scope>NUCLEOTIDE SEQUENCE [LARGE SCALE GENOMIC DNA]</scope>
    <source>
        <strain evidence="3 4">LIT2</strain>
    </source>
</reference>
<comment type="caution">
    <text evidence="3">The sequence shown here is derived from an EMBL/GenBank/DDBJ whole genome shotgun (WGS) entry which is preliminary data.</text>
</comment>
<evidence type="ECO:0000256" key="2">
    <source>
        <dbReference type="SAM" id="Phobius"/>
    </source>
</evidence>
<dbReference type="RefSeq" id="WP_224421148.1">
    <property type="nucleotide sequence ID" value="NZ_JAGXFD010000001.1"/>
</dbReference>
<evidence type="ECO:0000256" key="1">
    <source>
        <dbReference type="SAM" id="MobiDB-lite"/>
    </source>
</evidence>
<keyword evidence="2" id="KW-0472">Membrane</keyword>
<proteinExistence type="predicted"/>
<evidence type="ECO:0000313" key="3">
    <source>
        <dbReference type="EMBL" id="MBZ9568577.1"/>
    </source>
</evidence>
<evidence type="ECO:0000313" key="4">
    <source>
        <dbReference type="Proteomes" id="UP001319883"/>
    </source>
</evidence>
<dbReference type="Proteomes" id="UP001319883">
    <property type="component" value="Unassembled WGS sequence"/>
</dbReference>
<feature type="compositionally biased region" description="Low complexity" evidence="1">
    <location>
        <begin position="59"/>
        <end position="81"/>
    </location>
</feature>
<feature type="transmembrane region" description="Helical" evidence="2">
    <location>
        <begin position="6"/>
        <end position="25"/>
    </location>
</feature>
<keyword evidence="2" id="KW-1133">Transmembrane helix</keyword>
<organism evidence="3 4">
    <name type="scientific">Modicisalibacter tunisiensis</name>
    <dbReference type="NCBI Taxonomy" id="390637"/>
    <lineage>
        <taxon>Bacteria</taxon>
        <taxon>Pseudomonadati</taxon>
        <taxon>Pseudomonadota</taxon>
        <taxon>Gammaproteobacteria</taxon>
        <taxon>Oceanospirillales</taxon>
        <taxon>Halomonadaceae</taxon>
        <taxon>Modicisalibacter</taxon>
    </lineage>
</organism>
<dbReference type="EMBL" id="JAGXFD010000001">
    <property type="protein sequence ID" value="MBZ9568577.1"/>
    <property type="molecule type" value="Genomic_DNA"/>
</dbReference>
<name>A0ABS7X0Z9_9GAMM</name>
<protein>
    <submittedName>
        <fullName evidence="3">Uncharacterized protein</fullName>
    </submittedName>
</protein>
<gene>
    <name evidence="3" type="ORF">KGQ91_12940</name>
</gene>